<protein>
    <recommendedName>
        <fullName evidence="19">Alginate biosynthesis protein AlgA</fullName>
        <ecNumber evidence="8">2.7.7.13</ecNumber>
        <ecNumber evidence="7">5.3.1.8</ecNumber>
    </recommendedName>
</protein>
<dbReference type="Gene3D" id="2.60.120.10">
    <property type="entry name" value="Jelly Rolls"/>
    <property type="match status" value="1"/>
</dbReference>
<comment type="catalytic activity">
    <reaction evidence="17">
        <text>alpha-D-mannose 1-phosphate + GTP + H(+) = GDP-alpha-D-mannose + diphosphate</text>
        <dbReference type="Rhea" id="RHEA:15229"/>
        <dbReference type="ChEBI" id="CHEBI:15378"/>
        <dbReference type="ChEBI" id="CHEBI:33019"/>
        <dbReference type="ChEBI" id="CHEBI:37565"/>
        <dbReference type="ChEBI" id="CHEBI:57527"/>
        <dbReference type="ChEBI" id="CHEBI:58409"/>
        <dbReference type="EC" id="2.7.7.13"/>
    </reaction>
</comment>
<dbReference type="UniPathway" id="UPA00126">
    <property type="reaction ID" value="UER00930"/>
</dbReference>
<evidence type="ECO:0000256" key="11">
    <source>
        <dbReference type="ARBA" id="ARBA00022741"/>
    </source>
</evidence>
<evidence type="ECO:0000256" key="17">
    <source>
        <dbReference type="ARBA" id="ARBA00047343"/>
    </source>
</evidence>
<dbReference type="GO" id="GO:0004475">
    <property type="term" value="F:mannose-1-phosphate guanylyltransferase (GTP) activity"/>
    <property type="evidence" value="ECO:0007669"/>
    <property type="project" value="UniProtKB-EC"/>
</dbReference>
<evidence type="ECO:0000256" key="15">
    <source>
        <dbReference type="ARBA" id="ARBA00023268"/>
    </source>
</evidence>
<dbReference type="EC" id="5.3.1.8" evidence="7"/>
<proteinExistence type="inferred from homology"/>
<dbReference type="Proteomes" id="UP000198675">
    <property type="component" value="Chromosome I"/>
</dbReference>
<dbReference type="GO" id="GO:0042121">
    <property type="term" value="P:alginic acid biosynthetic process"/>
    <property type="evidence" value="ECO:0007669"/>
    <property type="project" value="UniProtKB-KW"/>
</dbReference>
<keyword evidence="11" id="KW-0547">Nucleotide-binding</keyword>
<evidence type="ECO:0000256" key="16">
    <source>
        <dbReference type="ARBA" id="ARBA00023285"/>
    </source>
</evidence>
<evidence type="ECO:0000313" key="24">
    <source>
        <dbReference type="EMBL" id="SDU77454.1"/>
    </source>
</evidence>
<evidence type="ECO:0000256" key="6">
    <source>
        <dbReference type="ARBA" id="ARBA00011245"/>
    </source>
</evidence>
<dbReference type="GO" id="GO:0005525">
    <property type="term" value="F:GTP binding"/>
    <property type="evidence" value="ECO:0007669"/>
    <property type="project" value="UniProtKB-KW"/>
</dbReference>
<gene>
    <name evidence="24" type="ORF">SAMN05216363_0779</name>
</gene>
<evidence type="ECO:0000256" key="9">
    <source>
        <dbReference type="ARBA" id="ARBA00022679"/>
    </source>
</evidence>
<dbReference type="InterPro" id="IPR006375">
    <property type="entry name" value="Man1P_GuaTrfase/Man6P_Isoase"/>
</dbReference>
<dbReference type="GO" id="GO:0009298">
    <property type="term" value="P:GDP-mannose biosynthetic process"/>
    <property type="evidence" value="ECO:0007669"/>
    <property type="project" value="UniProtKB-UniPathway"/>
</dbReference>
<keyword evidence="16" id="KW-0170">Cobalt</keyword>
<comment type="function">
    <text evidence="18">Produces a precursor for alginate polymerization. The alginate layer provides a protective barrier against host immune defenses and antibiotics.</text>
</comment>
<evidence type="ECO:0000259" key="22">
    <source>
        <dbReference type="Pfam" id="PF01050"/>
    </source>
</evidence>
<dbReference type="InterPro" id="IPR054566">
    <property type="entry name" value="ManC/GMP-like_b-helix"/>
</dbReference>
<evidence type="ECO:0000256" key="4">
    <source>
        <dbReference type="ARBA" id="ARBA00004823"/>
    </source>
</evidence>
<dbReference type="EMBL" id="LT629797">
    <property type="protein sequence ID" value="SDU77454.1"/>
    <property type="molecule type" value="Genomic_DNA"/>
</dbReference>
<evidence type="ECO:0000256" key="8">
    <source>
        <dbReference type="ARBA" id="ARBA00012387"/>
    </source>
</evidence>
<evidence type="ECO:0000313" key="25">
    <source>
        <dbReference type="Proteomes" id="UP000198675"/>
    </source>
</evidence>
<comment type="pathway">
    <text evidence="3">Nucleotide-sugar biosynthesis; GDP-alpha-D-mannose biosynthesis; alpha-D-mannose 1-phosphate from D-fructose 6-phosphate: step 1/2.</text>
</comment>
<comment type="subunit">
    <text evidence="6">Monomer.</text>
</comment>
<evidence type="ECO:0000256" key="20">
    <source>
        <dbReference type="RuleBase" id="RU004190"/>
    </source>
</evidence>
<sequence>MTSTNPIQPVVLCGGSGTRLWPLSRSGFPKQFLCLVGNDSLFQQSIKRLLGGGESSGAPSLPYIVCNEEHRFLAQEQLRELGVDNATFLLEPVGRNTAPALTLAALAACDSGADPVLVVTPADQAITDDDAFRIAMQRAVESALEGNIVILGITPDMPETGYGYIKVVSNNETVATVERFVEKPDRDTAQAYLEEGGYYWNAGLFVLKASVWLAALESFRPDILQAALTSWMGKRIDGAFIRPDKEAFTAIPSESIDYAVMEKCPGSPLPIKMLPLDAGWSDLGAWDAVWSVSPKDDEGNALHGDVLITESSNSLVHASSRLVALAGVENLVVIETADAVLVADRSRCQDVKQIVSLLNQQSREEHTLHRKVHRPWGWYDSIDEGGRFKVKRIQVNPKASLSLQKHHHRAEHWIVVQGTAEITRGSETLLLSENQSTYIPLGEVHRLANPGSIPLEIIEVQSGSYLGEDDIVRFDDQYGRSH</sequence>
<dbReference type="SUPFAM" id="SSF51182">
    <property type="entry name" value="RmlC-like cupins"/>
    <property type="match status" value="1"/>
</dbReference>
<evidence type="ECO:0000256" key="12">
    <source>
        <dbReference type="ARBA" id="ARBA00022841"/>
    </source>
</evidence>
<comment type="catalytic activity">
    <reaction evidence="1">
        <text>D-mannose 6-phosphate = D-fructose 6-phosphate</text>
        <dbReference type="Rhea" id="RHEA:12356"/>
        <dbReference type="ChEBI" id="CHEBI:58735"/>
        <dbReference type="ChEBI" id="CHEBI:61527"/>
        <dbReference type="EC" id="5.3.1.8"/>
    </reaction>
</comment>
<evidence type="ECO:0000256" key="13">
    <source>
        <dbReference type="ARBA" id="ARBA00023134"/>
    </source>
</evidence>
<evidence type="ECO:0000259" key="23">
    <source>
        <dbReference type="Pfam" id="PF22640"/>
    </source>
</evidence>
<dbReference type="InterPro" id="IPR001538">
    <property type="entry name" value="Man6P_isomerase-2_C"/>
</dbReference>
<evidence type="ECO:0000256" key="18">
    <source>
        <dbReference type="ARBA" id="ARBA00057590"/>
    </source>
</evidence>
<keyword evidence="25" id="KW-1185">Reference proteome</keyword>
<keyword evidence="9 24" id="KW-0808">Transferase</keyword>
<dbReference type="Pfam" id="PF22640">
    <property type="entry name" value="ManC_GMP_beta-helix"/>
    <property type="match status" value="1"/>
</dbReference>
<comment type="pathway">
    <text evidence="4">Nucleotide-sugar biosynthesis; GDP-alpha-D-mannose biosynthesis; GDP-alpha-D-mannose from alpha-D-mannose 1-phosphate (GTP route): step 1/1.</text>
</comment>
<dbReference type="EC" id="2.7.7.13" evidence="8"/>
<dbReference type="PANTHER" id="PTHR46390">
    <property type="entry name" value="MANNOSE-1-PHOSPHATE GUANYLYLTRANSFERASE"/>
    <property type="match status" value="1"/>
</dbReference>
<dbReference type="GO" id="GO:0004476">
    <property type="term" value="F:mannose-6-phosphate isomerase activity"/>
    <property type="evidence" value="ECO:0007669"/>
    <property type="project" value="UniProtKB-EC"/>
</dbReference>
<keyword evidence="10 24" id="KW-0548">Nucleotidyltransferase</keyword>
<keyword evidence="15" id="KW-0511">Multifunctional enzyme</keyword>
<dbReference type="InterPro" id="IPR049577">
    <property type="entry name" value="GMPP_N"/>
</dbReference>
<dbReference type="InterPro" id="IPR005835">
    <property type="entry name" value="NTP_transferase_dom"/>
</dbReference>
<dbReference type="FunFam" id="3.90.550.10:FF:000046">
    <property type="entry name" value="Mannose-1-phosphate guanylyltransferase (GDP)"/>
    <property type="match status" value="1"/>
</dbReference>
<evidence type="ECO:0000256" key="19">
    <source>
        <dbReference type="ARBA" id="ARBA00067387"/>
    </source>
</evidence>
<evidence type="ECO:0000256" key="5">
    <source>
        <dbReference type="ARBA" id="ARBA00006115"/>
    </source>
</evidence>
<comment type="cofactor">
    <cofactor evidence="2">
        <name>Co(2+)</name>
        <dbReference type="ChEBI" id="CHEBI:48828"/>
    </cofactor>
</comment>
<keyword evidence="13" id="KW-0342">GTP-binding</keyword>
<keyword evidence="12" id="KW-0016">Alginate biosynthesis</keyword>
<dbReference type="Pfam" id="PF01050">
    <property type="entry name" value="MannoseP_isomer"/>
    <property type="match status" value="1"/>
</dbReference>
<evidence type="ECO:0000256" key="7">
    <source>
        <dbReference type="ARBA" id="ARBA00011956"/>
    </source>
</evidence>
<reference evidence="25" key="1">
    <citation type="submission" date="2016-10" db="EMBL/GenBank/DDBJ databases">
        <authorList>
            <person name="Varghese N."/>
            <person name="Submissions S."/>
        </authorList>
    </citation>
    <scope>NUCLEOTIDE SEQUENCE [LARGE SCALE GENOMIC DNA]</scope>
    <source>
        <strain evidence="25">KCTC 32246</strain>
    </source>
</reference>
<keyword evidence="14 24" id="KW-0413">Isomerase</keyword>
<evidence type="ECO:0000256" key="2">
    <source>
        <dbReference type="ARBA" id="ARBA00001941"/>
    </source>
</evidence>
<evidence type="ECO:0000256" key="14">
    <source>
        <dbReference type="ARBA" id="ARBA00023235"/>
    </source>
</evidence>
<evidence type="ECO:0000256" key="1">
    <source>
        <dbReference type="ARBA" id="ARBA00000757"/>
    </source>
</evidence>
<dbReference type="CDD" id="cd02509">
    <property type="entry name" value="GDP-M1P_Guanylyltransferase"/>
    <property type="match status" value="1"/>
</dbReference>
<dbReference type="NCBIfam" id="TIGR01479">
    <property type="entry name" value="GMP_PMI"/>
    <property type="match status" value="1"/>
</dbReference>
<dbReference type="InterPro" id="IPR051161">
    <property type="entry name" value="Mannose-6P_isomerase_type2"/>
</dbReference>
<dbReference type="Pfam" id="PF00483">
    <property type="entry name" value="NTP_transferase"/>
    <property type="match status" value="1"/>
</dbReference>
<dbReference type="RefSeq" id="WP_092374758.1">
    <property type="nucleotide sequence ID" value="NZ_LT629797.1"/>
</dbReference>
<evidence type="ECO:0000256" key="3">
    <source>
        <dbReference type="ARBA" id="ARBA00004666"/>
    </source>
</evidence>
<feature type="domain" description="Mannose-6-phosphate isomerase type II C-terminal" evidence="22">
    <location>
        <begin position="362"/>
        <end position="476"/>
    </location>
</feature>
<comment type="similarity">
    <text evidence="5 20">Belongs to the mannose-6-phosphate isomerase type 2 family.</text>
</comment>
<name>A0A1H2L9F0_9PSED</name>
<dbReference type="InterPro" id="IPR029044">
    <property type="entry name" value="Nucleotide-diphossugar_trans"/>
</dbReference>
<accession>A0A1H2L9F0</accession>
<dbReference type="AlphaFoldDB" id="A0A1H2L9F0"/>
<dbReference type="SUPFAM" id="SSF53448">
    <property type="entry name" value="Nucleotide-diphospho-sugar transferases"/>
    <property type="match status" value="1"/>
</dbReference>
<dbReference type="PANTHER" id="PTHR46390:SF1">
    <property type="entry name" value="MANNOSE-1-PHOSPHATE GUANYLYLTRANSFERASE"/>
    <property type="match status" value="1"/>
</dbReference>
<feature type="domain" description="Nucleotidyl transferase" evidence="21">
    <location>
        <begin position="9"/>
        <end position="296"/>
    </location>
</feature>
<dbReference type="InterPro" id="IPR014710">
    <property type="entry name" value="RmlC-like_jellyroll"/>
</dbReference>
<organism evidence="24 25">
    <name type="scientific">Pseudomonas sihuiensis</name>
    <dbReference type="NCBI Taxonomy" id="1274359"/>
    <lineage>
        <taxon>Bacteria</taxon>
        <taxon>Pseudomonadati</taxon>
        <taxon>Pseudomonadota</taxon>
        <taxon>Gammaproteobacteria</taxon>
        <taxon>Pseudomonadales</taxon>
        <taxon>Pseudomonadaceae</taxon>
        <taxon>Pseudomonas</taxon>
    </lineage>
</organism>
<dbReference type="Gene3D" id="3.90.550.10">
    <property type="entry name" value="Spore Coat Polysaccharide Biosynthesis Protein SpsA, Chain A"/>
    <property type="match status" value="1"/>
</dbReference>
<feature type="domain" description="MannoseP isomerase/GMP-like beta-helix" evidence="23">
    <location>
        <begin position="306"/>
        <end position="356"/>
    </location>
</feature>
<dbReference type="CDD" id="cd02213">
    <property type="entry name" value="cupin_PMI_typeII_C"/>
    <property type="match status" value="1"/>
</dbReference>
<evidence type="ECO:0000256" key="10">
    <source>
        <dbReference type="ARBA" id="ARBA00022695"/>
    </source>
</evidence>
<evidence type="ECO:0000259" key="21">
    <source>
        <dbReference type="Pfam" id="PF00483"/>
    </source>
</evidence>
<dbReference type="FunFam" id="2.60.120.10:FF:000032">
    <property type="entry name" value="Mannose-1-phosphate guanylyltransferase/mannose-6-phosphate isomerase"/>
    <property type="match status" value="1"/>
</dbReference>
<dbReference type="InterPro" id="IPR011051">
    <property type="entry name" value="RmlC_Cupin_sf"/>
</dbReference>